<evidence type="ECO:0000313" key="5">
    <source>
        <dbReference type="Proteomes" id="UP000215450"/>
    </source>
</evidence>
<dbReference type="GeneID" id="83626975"/>
<reference evidence="4 5" key="2">
    <citation type="submission" date="2017-06" db="EMBL/GenBank/DDBJ databases">
        <authorList>
            <person name="Kim H.J."/>
            <person name="Triplett B.A."/>
        </authorList>
    </citation>
    <scope>NUCLEOTIDE SEQUENCE [LARGE SCALE GENOMIC DNA]</scope>
    <source>
        <strain evidence="4">Kingella_eburonensis</strain>
    </source>
</reference>
<sequence length="260" mass="27926">MKKTALLLALLASNAFAQRIVVLTPDTAEIVAKLGAANEVVGIHEYNHLPEYTQTPTIGFFRTLSPEPIVSKKPDLVLGSFVATPNTIFQNLKQSGVRAENVNPTETLAEYTASINRIGALIGKQAQASELTKQFQAAIKQQPATGKRYLLSYDGRYVSGRGTVGDTLIKLAGGINAADSVQGLKPLSREAWLAAKPDVIIIAKHNEAMLGGASKLAARPELSGSPAAKNGKIVFWTGDHFLRYSLHTPESIKQLNQLAK</sequence>
<dbReference type="SUPFAM" id="SSF53807">
    <property type="entry name" value="Helical backbone' metal receptor"/>
    <property type="match status" value="1"/>
</dbReference>
<evidence type="ECO:0000313" key="4">
    <source>
        <dbReference type="EMBL" id="SNB69164.1"/>
    </source>
</evidence>
<proteinExistence type="predicted"/>
<feature type="domain" description="Fe/B12 periplasmic-binding" evidence="2">
    <location>
        <begin position="19"/>
        <end position="260"/>
    </location>
</feature>
<dbReference type="EMBL" id="FXUV02000023">
    <property type="protein sequence ID" value="SNB69164.1"/>
    <property type="molecule type" value="Genomic_DNA"/>
</dbReference>
<organism evidence="4 5">
    <name type="scientific">Kingella negevensis</name>
    <dbReference type="NCBI Taxonomy" id="1522312"/>
    <lineage>
        <taxon>Bacteria</taxon>
        <taxon>Pseudomonadati</taxon>
        <taxon>Pseudomonadota</taxon>
        <taxon>Betaproteobacteria</taxon>
        <taxon>Neisseriales</taxon>
        <taxon>Neisseriaceae</taxon>
        <taxon>Kingella</taxon>
    </lineage>
</organism>
<dbReference type="InterPro" id="IPR002491">
    <property type="entry name" value="ABC_transptr_periplasmic_BD"/>
</dbReference>
<dbReference type="PROSITE" id="PS50983">
    <property type="entry name" value="FE_B12_PBP"/>
    <property type="match status" value="1"/>
</dbReference>
<dbReference type="AlphaFoldDB" id="A0A238TCZ8"/>
<dbReference type="PANTHER" id="PTHR30535">
    <property type="entry name" value="VITAMIN B12-BINDING PROTEIN"/>
    <property type="match status" value="1"/>
</dbReference>
<evidence type="ECO:0000256" key="1">
    <source>
        <dbReference type="SAM" id="SignalP"/>
    </source>
</evidence>
<keyword evidence="5" id="KW-1185">Reference proteome</keyword>
<dbReference type="EMBL" id="FXUV01000020">
    <property type="protein sequence ID" value="SMQ12385.1"/>
    <property type="molecule type" value="Genomic_DNA"/>
</dbReference>
<dbReference type="RefSeq" id="WP_003791254.1">
    <property type="nucleotide sequence ID" value="NZ_CCNJ01000071.1"/>
</dbReference>
<dbReference type="STRING" id="1522312.GCA_900177895_00613"/>
<protein>
    <submittedName>
        <fullName evidence="4">Hemin-binding periplasmic protein HmuT</fullName>
    </submittedName>
</protein>
<feature type="signal peptide" evidence="1">
    <location>
        <begin position="1"/>
        <end position="17"/>
    </location>
</feature>
<evidence type="ECO:0000259" key="2">
    <source>
        <dbReference type="PROSITE" id="PS50983"/>
    </source>
</evidence>
<dbReference type="Proteomes" id="UP000215450">
    <property type="component" value="Unassembled WGS sequence"/>
</dbReference>
<dbReference type="Pfam" id="PF01497">
    <property type="entry name" value="Peripla_BP_2"/>
    <property type="match status" value="1"/>
</dbReference>
<dbReference type="OrthoDB" id="9797736at2"/>
<keyword evidence="1" id="KW-0732">Signal</keyword>
<name>A0A238TCZ8_9NEIS</name>
<accession>A0A238TCZ8</accession>
<dbReference type="Gene3D" id="3.40.50.1980">
    <property type="entry name" value="Nitrogenase molybdenum iron protein domain"/>
    <property type="match status" value="2"/>
</dbReference>
<gene>
    <name evidence="4" type="primary">hmuT</name>
    <name evidence="4" type="ORF">KEBURONENSIS_01252</name>
    <name evidence="3" type="ORF">KEBURONENSIS_01284</name>
</gene>
<dbReference type="InterPro" id="IPR050902">
    <property type="entry name" value="ABC_Transporter_SBP"/>
</dbReference>
<evidence type="ECO:0000313" key="3">
    <source>
        <dbReference type="EMBL" id="SMQ12385.1"/>
    </source>
</evidence>
<dbReference type="PANTHER" id="PTHR30535:SF4">
    <property type="entry name" value="HEMIN-BINDING PERIPLASMIC PROTEIN HMUT"/>
    <property type="match status" value="1"/>
</dbReference>
<reference evidence="3" key="1">
    <citation type="submission" date="2017-05" db="EMBL/GenBank/DDBJ databases">
        <authorList>
            <person name="Song R."/>
            <person name="Chenine A.L."/>
            <person name="Ruprecht R.M."/>
        </authorList>
    </citation>
    <scope>NUCLEOTIDE SEQUENCE</scope>
    <source>
        <strain evidence="3">Kingella_eburonensis</strain>
    </source>
</reference>
<feature type="chain" id="PRO_5015075277" evidence="1">
    <location>
        <begin position="18"/>
        <end position="260"/>
    </location>
</feature>